<evidence type="ECO:0000256" key="2">
    <source>
        <dbReference type="ARBA" id="ARBA00022448"/>
    </source>
</evidence>
<dbReference type="PANTHER" id="PTHR30047:SF12">
    <property type="entry name" value="BCCT-FAMILY TRANSPORTER"/>
    <property type="match status" value="1"/>
</dbReference>
<reference evidence="10" key="1">
    <citation type="journal article" date="2019" name="Int. J. Syst. Evol. Microbiol.">
        <title>The Global Catalogue of Microorganisms (GCM) 10K type strain sequencing project: providing services to taxonomists for standard genome sequencing and annotation.</title>
        <authorList>
            <consortium name="The Broad Institute Genomics Platform"/>
            <consortium name="The Broad Institute Genome Sequencing Center for Infectious Disease"/>
            <person name="Wu L."/>
            <person name="Ma J."/>
        </authorList>
    </citation>
    <scope>NUCLEOTIDE SEQUENCE [LARGE SCALE GENOMIC DNA]</scope>
    <source>
        <strain evidence="10">JCM 13595</strain>
    </source>
</reference>
<feature type="transmembrane region" description="Helical" evidence="8">
    <location>
        <begin position="15"/>
        <end position="31"/>
    </location>
</feature>
<name>A0ABP5FJS0_9MICC</name>
<comment type="subcellular location">
    <subcellularLocation>
        <location evidence="1">Cell membrane</location>
        <topology evidence="1">Multi-pass membrane protein</topology>
    </subcellularLocation>
</comment>
<feature type="compositionally biased region" description="Acidic residues" evidence="7">
    <location>
        <begin position="96"/>
        <end position="105"/>
    </location>
</feature>
<evidence type="ECO:0000256" key="8">
    <source>
        <dbReference type="SAM" id="Phobius"/>
    </source>
</evidence>
<keyword evidence="3" id="KW-1003">Cell membrane</keyword>
<keyword evidence="10" id="KW-1185">Reference proteome</keyword>
<sequence>MTNGHEDYNPLGQRIFWAIAIALIAATLLVFSGSGGLEAMEQLVVLIGLPFFVMSYFQMYALHRALREAASEIPPMRTRRWKKVLPPEEHERRQDDDDDETEAVVEPEAAGARPVMRDPYVTKDRRVGHHGTLAARTGSGRLGKLRRNRPK</sequence>
<evidence type="ECO:0000256" key="4">
    <source>
        <dbReference type="ARBA" id="ARBA00022692"/>
    </source>
</evidence>
<dbReference type="InterPro" id="IPR000060">
    <property type="entry name" value="BCCT_transptr"/>
</dbReference>
<evidence type="ECO:0000256" key="7">
    <source>
        <dbReference type="SAM" id="MobiDB-lite"/>
    </source>
</evidence>
<evidence type="ECO:0000313" key="10">
    <source>
        <dbReference type="Proteomes" id="UP001501461"/>
    </source>
</evidence>
<keyword evidence="6 8" id="KW-0472">Membrane</keyword>
<keyword evidence="5 8" id="KW-1133">Transmembrane helix</keyword>
<feature type="compositionally biased region" description="Basic and acidic residues" evidence="7">
    <location>
        <begin position="85"/>
        <end position="95"/>
    </location>
</feature>
<accession>A0ABP5FJS0</accession>
<dbReference type="EMBL" id="BAAAMN010000003">
    <property type="protein sequence ID" value="GAA2025449.1"/>
    <property type="molecule type" value="Genomic_DNA"/>
</dbReference>
<organism evidence="9 10">
    <name type="scientific">Yaniella flava</name>
    <dbReference type="NCBI Taxonomy" id="287930"/>
    <lineage>
        <taxon>Bacteria</taxon>
        <taxon>Bacillati</taxon>
        <taxon>Actinomycetota</taxon>
        <taxon>Actinomycetes</taxon>
        <taxon>Micrococcales</taxon>
        <taxon>Micrococcaceae</taxon>
        <taxon>Yaniella</taxon>
    </lineage>
</organism>
<evidence type="ECO:0000313" key="9">
    <source>
        <dbReference type="EMBL" id="GAA2025449.1"/>
    </source>
</evidence>
<feature type="region of interest" description="Disordered" evidence="7">
    <location>
        <begin position="77"/>
        <end position="151"/>
    </location>
</feature>
<dbReference type="PANTHER" id="PTHR30047">
    <property type="entry name" value="HIGH-AFFINITY CHOLINE TRANSPORT PROTEIN-RELATED"/>
    <property type="match status" value="1"/>
</dbReference>
<comment type="caution">
    <text evidence="9">The sequence shown here is derived from an EMBL/GenBank/DDBJ whole genome shotgun (WGS) entry which is preliminary data.</text>
</comment>
<dbReference type="Proteomes" id="UP001501461">
    <property type="component" value="Unassembled WGS sequence"/>
</dbReference>
<feature type="transmembrane region" description="Helical" evidence="8">
    <location>
        <begin position="43"/>
        <end position="62"/>
    </location>
</feature>
<evidence type="ECO:0000256" key="1">
    <source>
        <dbReference type="ARBA" id="ARBA00004651"/>
    </source>
</evidence>
<evidence type="ECO:0000256" key="3">
    <source>
        <dbReference type="ARBA" id="ARBA00022475"/>
    </source>
</evidence>
<keyword evidence="2" id="KW-0813">Transport</keyword>
<proteinExistence type="predicted"/>
<keyword evidence="4 8" id="KW-0812">Transmembrane</keyword>
<protein>
    <submittedName>
        <fullName evidence="9">Uncharacterized protein</fullName>
    </submittedName>
</protein>
<evidence type="ECO:0000256" key="6">
    <source>
        <dbReference type="ARBA" id="ARBA00023136"/>
    </source>
</evidence>
<dbReference type="Pfam" id="PF02028">
    <property type="entry name" value="BCCT"/>
    <property type="match status" value="1"/>
</dbReference>
<gene>
    <name evidence="9" type="ORF">GCM10009720_01480</name>
</gene>
<evidence type="ECO:0000256" key="5">
    <source>
        <dbReference type="ARBA" id="ARBA00022989"/>
    </source>
</evidence>